<dbReference type="OrthoDB" id="197257at2"/>
<dbReference type="RefSeq" id="WP_138014400.1">
    <property type="nucleotide sequence ID" value="NZ_SULI01000001.1"/>
</dbReference>
<organism evidence="2 3">
    <name type="scientific">Shimia litoralis</name>
    <dbReference type="NCBI Taxonomy" id="420403"/>
    <lineage>
        <taxon>Bacteria</taxon>
        <taxon>Pseudomonadati</taxon>
        <taxon>Pseudomonadota</taxon>
        <taxon>Alphaproteobacteria</taxon>
        <taxon>Rhodobacterales</taxon>
        <taxon>Roseobacteraceae</taxon>
    </lineage>
</organism>
<dbReference type="EMBL" id="SULI01000001">
    <property type="protein sequence ID" value="TKZ22382.1"/>
    <property type="molecule type" value="Genomic_DNA"/>
</dbReference>
<dbReference type="PANTHER" id="PTHR40269:SF1">
    <property type="entry name" value="OUTER MEMBRANE PROTEIN"/>
    <property type="match status" value="1"/>
</dbReference>
<dbReference type="PANTHER" id="PTHR40269">
    <property type="entry name" value="OUTER MEMBRANE PROTEIN-RELATED"/>
    <property type="match status" value="1"/>
</dbReference>
<feature type="compositionally biased region" description="Basic and acidic residues" evidence="1">
    <location>
        <begin position="311"/>
        <end position="336"/>
    </location>
</feature>
<feature type="compositionally biased region" description="Basic residues" evidence="1">
    <location>
        <begin position="375"/>
        <end position="397"/>
    </location>
</feature>
<evidence type="ECO:0000313" key="2">
    <source>
        <dbReference type="EMBL" id="TKZ22382.1"/>
    </source>
</evidence>
<proteinExistence type="predicted"/>
<evidence type="ECO:0000256" key="1">
    <source>
        <dbReference type="SAM" id="MobiDB-lite"/>
    </source>
</evidence>
<dbReference type="AlphaFoldDB" id="A0A4U7N8S4"/>
<keyword evidence="3" id="KW-1185">Reference proteome</keyword>
<reference evidence="2 3" key="1">
    <citation type="submission" date="2019-04" db="EMBL/GenBank/DDBJ databases">
        <title>Genome sequence of Pelagicola litoralis CL-ES2.</title>
        <authorList>
            <person name="Cao J."/>
        </authorList>
    </citation>
    <scope>NUCLEOTIDE SEQUENCE [LARGE SCALE GENOMIC DNA]</scope>
    <source>
        <strain evidence="2 3">CL-ES2</strain>
    </source>
</reference>
<gene>
    <name evidence="2" type="ORF">FAP39_00480</name>
</gene>
<feature type="compositionally biased region" description="Low complexity" evidence="1">
    <location>
        <begin position="406"/>
        <end position="427"/>
    </location>
</feature>
<dbReference type="Pfam" id="PF11737">
    <property type="entry name" value="DUF3300"/>
    <property type="match status" value="1"/>
</dbReference>
<feature type="compositionally biased region" description="Basic and acidic residues" evidence="1">
    <location>
        <begin position="273"/>
        <end position="289"/>
    </location>
</feature>
<evidence type="ECO:0000313" key="3">
    <source>
        <dbReference type="Proteomes" id="UP000306575"/>
    </source>
</evidence>
<name>A0A4U7N8S4_9RHOB</name>
<dbReference type="InterPro" id="IPR021728">
    <property type="entry name" value="DUF3300"/>
</dbReference>
<accession>A0A4U7N8S4</accession>
<feature type="region of interest" description="Disordered" evidence="1">
    <location>
        <begin position="265"/>
        <end position="427"/>
    </location>
</feature>
<protein>
    <submittedName>
        <fullName evidence="2">DUF3300 domain-containing protein</fullName>
    </submittedName>
</protein>
<comment type="caution">
    <text evidence="2">The sequence shown here is derived from an EMBL/GenBank/DDBJ whole genome shotgun (WGS) entry which is preliminary data.</text>
</comment>
<dbReference type="Proteomes" id="UP000306575">
    <property type="component" value="Unassembled WGS sequence"/>
</dbReference>
<sequence>MRDFVTPTLLIFAMSTYPTTSVFLQEATASGGASTAAVSADDQTEADAGLTDQELDELVAPVALYPDTLLIQVLVASTYPLEVVKADRWLSENEGLTQDEITAAVEKETWDPSVGVLATAFPDVLDRMAQNIDWTELMGTAMLAQSDDVMASVQRMREAAIDAGSLVDSEEQEVSRDETDAVVILPSDPEVVYVPTYDTTTVYHQNNDALIFFGAAILMTTIFRSNNYWGGYWGCRNCGGWNGRPIHHRPGGINVNGNVNIGNDINVGGGWKPEPRREARAKDQLRDRPSNGAGNKRPGAKAGGVPSLTDKPSRGDAMRKDLGKKTGAKDITRPENRPAASKVGGGDRPKANATRPGNKGASKRPATPSKSVTPARKKPAAKPAAKPRAKPQARKAKPSSMQRHQSGAGARKSGSRGGAAHARGGRR</sequence>